<evidence type="ECO:0000256" key="6">
    <source>
        <dbReference type="ARBA" id="ARBA00022449"/>
    </source>
</evidence>
<evidence type="ECO:0000256" key="7">
    <source>
        <dbReference type="ARBA" id="ARBA00022475"/>
    </source>
</evidence>
<feature type="transmembrane region" description="Helical" evidence="13">
    <location>
        <begin position="386"/>
        <end position="405"/>
    </location>
</feature>
<dbReference type="RefSeq" id="WP_007392420.1">
    <property type="nucleotide sequence ID" value="NZ_KQ960952.1"/>
</dbReference>
<comment type="function">
    <text evidence="1">Multidrug efflux pump.</text>
</comment>
<evidence type="ECO:0000256" key="4">
    <source>
        <dbReference type="ARBA" id="ARBA00020268"/>
    </source>
</evidence>
<feature type="transmembrane region" description="Helical" evidence="13">
    <location>
        <begin position="12"/>
        <end position="31"/>
    </location>
</feature>
<evidence type="ECO:0000256" key="10">
    <source>
        <dbReference type="ARBA" id="ARBA00023065"/>
    </source>
</evidence>
<dbReference type="InterPro" id="IPR048279">
    <property type="entry name" value="MdtK-like"/>
</dbReference>
<dbReference type="PATRIC" id="fig|1588748.3.peg.1144"/>
<dbReference type="GO" id="GO:0015297">
    <property type="term" value="F:antiporter activity"/>
    <property type="evidence" value="ECO:0007669"/>
    <property type="project" value="UniProtKB-KW"/>
</dbReference>
<comment type="similarity">
    <text evidence="3">Belongs to the multi antimicrobial extrusion (MATE) (TC 2.A.66.1) family.</text>
</comment>
<evidence type="ECO:0000256" key="11">
    <source>
        <dbReference type="ARBA" id="ARBA00023136"/>
    </source>
</evidence>
<evidence type="ECO:0000256" key="13">
    <source>
        <dbReference type="SAM" id="Phobius"/>
    </source>
</evidence>
<dbReference type="STRING" id="1588748.HMPREF3182_01186"/>
<dbReference type="NCBIfam" id="TIGR00797">
    <property type="entry name" value="matE"/>
    <property type="match status" value="1"/>
</dbReference>
<feature type="transmembrane region" description="Helical" evidence="13">
    <location>
        <begin position="316"/>
        <end position="334"/>
    </location>
</feature>
<sequence>MVKSMTSGNPLRLMLAFMIPLLIGNLFQQFYNIADVIIVGRTIGVEALAAVGATGPVFMALLGITVGLSAGFTVITGQHFGAGDHNGVRRSFAMSLLLSIIFSIILTIGMVWSMPYVMHFMNISPQLYDNSYHYIIIIVYGLIAMMLYNLLSNVCRALGDSKTPLYFLILSSVINIILALLFIIQFGWGVAGSAIALVISQLIATAACFGYMYKRFPLLRFHVSDWQWDTYFAWQHLRLGIPMALQFVIISLGILAVQSVCNTFGPETIAGFVSATRMEQLAMQPMISFGISMAVYTAQNYGAGKYERIRQGVHQCSLLSFGFCVIAAVSMFLLGHDVVRLFTTTYDPLLMKQAMLYVYTSVPCYIFLGQIFVYRNALQGMGISSVPLVSSLLELFVRGGAAFGLATIWGYWGICMASPLCWIIACFFTGGCYMYVQHTMKKVGK</sequence>
<keyword evidence="9 13" id="KW-1133">Transmembrane helix</keyword>
<dbReference type="PIRSF" id="PIRSF006603">
    <property type="entry name" value="DinF"/>
    <property type="match status" value="1"/>
</dbReference>
<comment type="caution">
    <text evidence="14">The sequence shown here is derived from an EMBL/GenBank/DDBJ whole genome shotgun (WGS) entry which is preliminary data.</text>
</comment>
<evidence type="ECO:0000313" key="14">
    <source>
        <dbReference type="EMBL" id="KXB90761.1"/>
    </source>
</evidence>
<gene>
    <name evidence="14" type="ORF">HMPREF3182_01186</name>
</gene>
<keyword evidence="10" id="KW-0406">Ion transport</keyword>
<keyword evidence="5" id="KW-0813">Transport</keyword>
<keyword evidence="8 13" id="KW-0812">Transmembrane</keyword>
<evidence type="ECO:0000256" key="3">
    <source>
        <dbReference type="ARBA" id="ARBA00010199"/>
    </source>
</evidence>
<dbReference type="GO" id="GO:0006811">
    <property type="term" value="P:monoatomic ion transport"/>
    <property type="evidence" value="ECO:0007669"/>
    <property type="project" value="UniProtKB-KW"/>
</dbReference>
<dbReference type="GO" id="GO:0042910">
    <property type="term" value="F:xenobiotic transmembrane transporter activity"/>
    <property type="evidence" value="ECO:0007669"/>
    <property type="project" value="InterPro"/>
</dbReference>
<comment type="subcellular location">
    <subcellularLocation>
        <location evidence="2">Cell membrane</location>
        <topology evidence="2">Multi-pass membrane protein</topology>
    </subcellularLocation>
</comment>
<proteinExistence type="inferred from homology"/>
<name>A0A134CEX6_9FIRM</name>
<dbReference type="EMBL" id="LSDT01000044">
    <property type="protein sequence ID" value="KXB90761.1"/>
    <property type="molecule type" value="Genomic_DNA"/>
</dbReference>
<feature type="transmembrane region" description="Helical" evidence="13">
    <location>
        <begin position="132"/>
        <end position="151"/>
    </location>
</feature>
<feature type="transmembrane region" description="Helical" evidence="13">
    <location>
        <begin position="57"/>
        <end position="80"/>
    </location>
</feature>
<keyword evidence="7" id="KW-1003">Cell membrane</keyword>
<evidence type="ECO:0000256" key="8">
    <source>
        <dbReference type="ARBA" id="ARBA00022692"/>
    </source>
</evidence>
<feature type="transmembrane region" description="Helical" evidence="13">
    <location>
        <begin position="190"/>
        <end position="213"/>
    </location>
</feature>
<feature type="transmembrane region" description="Helical" evidence="13">
    <location>
        <begin position="244"/>
        <end position="265"/>
    </location>
</feature>
<dbReference type="Proteomes" id="UP000070160">
    <property type="component" value="Unassembled WGS sequence"/>
</dbReference>
<dbReference type="InterPro" id="IPR050222">
    <property type="entry name" value="MATE_MdtK"/>
</dbReference>
<evidence type="ECO:0000256" key="12">
    <source>
        <dbReference type="ARBA" id="ARBA00031636"/>
    </source>
</evidence>
<protein>
    <recommendedName>
        <fullName evidence="4">Probable multidrug resistance protein NorM</fullName>
    </recommendedName>
    <alternativeName>
        <fullName evidence="12">Multidrug-efflux transporter</fullName>
    </alternativeName>
</protein>
<evidence type="ECO:0000256" key="2">
    <source>
        <dbReference type="ARBA" id="ARBA00004651"/>
    </source>
</evidence>
<organism evidence="14 15">
    <name type="scientific">Megasphaera hutchinsoni</name>
    <dbReference type="NCBI Taxonomy" id="1588748"/>
    <lineage>
        <taxon>Bacteria</taxon>
        <taxon>Bacillati</taxon>
        <taxon>Bacillota</taxon>
        <taxon>Negativicutes</taxon>
        <taxon>Veillonellales</taxon>
        <taxon>Veillonellaceae</taxon>
        <taxon>Megasphaera</taxon>
    </lineage>
</organism>
<dbReference type="Pfam" id="PF01554">
    <property type="entry name" value="MatE"/>
    <property type="match status" value="2"/>
</dbReference>
<feature type="transmembrane region" description="Helical" evidence="13">
    <location>
        <begin position="411"/>
        <end position="436"/>
    </location>
</feature>
<feature type="transmembrane region" description="Helical" evidence="13">
    <location>
        <begin position="285"/>
        <end position="304"/>
    </location>
</feature>
<dbReference type="PANTHER" id="PTHR43298:SF2">
    <property type="entry name" value="FMN_FAD EXPORTER YEEO-RELATED"/>
    <property type="match status" value="1"/>
</dbReference>
<dbReference type="InterPro" id="IPR002528">
    <property type="entry name" value="MATE_fam"/>
</dbReference>
<reference evidence="15" key="1">
    <citation type="submission" date="2016-01" db="EMBL/GenBank/DDBJ databases">
        <authorList>
            <person name="Mitreva M."/>
            <person name="Pepin K.H."/>
            <person name="Mihindukulasuriya K.A."/>
            <person name="Fulton R."/>
            <person name="Fronick C."/>
            <person name="O'Laughlin M."/>
            <person name="Miner T."/>
            <person name="Herter B."/>
            <person name="Rosa B.A."/>
            <person name="Cordes M."/>
            <person name="Tomlinson C."/>
            <person name="Wollam A."/>
            <person name="Palsikar V.B."/>
            <person name="Mardis E.R."/>
            <person name="Wilson R.K."/>
        </authorList>
    </citation>
    <scope>NUCLEOTIDE SEQUENCE [LARGE SCALE GENOMIC DNA]</scope>
    <source>
        <strain evidence="15">KA00182</strain>
    </source>
</reference>
<dbReference type="AlphaFoldDB" id="A0A134CEX6"/>
<evidence type="ECO:0000256" key="1">
    <source>
        <dbReference type="ARBA" id="ARBA00003408"/>
    </source>
</evidence>
<keyword evidence="11 13" id="KW-0472">Membrane</keyword>
<keyword evidence="6" id="KW-0050">Antiport</keyword>
<dbReference type="CDD" id="cd13138">
    <property type="entry name" value="MATE_yoeA_like"/>
    <property type="match status" value="1"/>
</dbReference>
<dbReference type="GO" id="GO:0005886">
    <property type="term" value="C:plasma membrane"/>
    <property type="evidence" value="ECO:0007669"/>
    <property type="project" value="UniProtKB-SubCell"/>
</dbReference>
<accession>A0A134CEX6</accession>
<evidence type="ECO:0000256" key="5">
    <source>
        <dbReference type="ARBA" id="ARBA00022448"/>
    </source>
</evidence>
<evidence type="ECO:0000256" key="9">
    <source>
        <dbReference type="ARBA" id="ARBA00022989"/>
    </source>
</evidence>
<feature type="transmembrane region" description="Helical" evidence="13">
    <location>
        <begin position="163"/>
        <end position="184"/>
    </location>
</feature>
<feature type="transmembrane region" description="Helical" evidence="13">
    <location>
        <begin position="354"/>
        <end position="374"/>
    </location>
</feature>
<evidence type="ECO:0000313" key="15">
    <source>
        <dbReference type="Proteomes" id="UP000070160"/>
    </source>
</evidence>
<keyword evidence="15" id="KW-1185">Reference proteome</keyword>
<dbReference type="PANTHER" id="PTHR43298">
    <property type="entry name" value="MULTIDRUG RESISTANCE PROTEIN NORM-RELATED"/>
    <property type="match status" value="1"/>
</dbReference>
<feature type="transmembrane region" description="Helical" evidence="13">
    <location>
        <begin position="92"/>
        <end position="112"/>
    </location>
</feature>